<organism evidence="1 2">
    <name type="scientific">Candidatus Dojkabacteria bacterium</name>
    <dbReference type="NCBI Taxonomy" id="2099670"/>
    <lineage>
        <taxon>Bacteria</taxon>
        <taxon>Candidatus Dojkabacteria</taxon>
    </lineage>
</organism>
<dbReference type="EMBL" id="JAGQLG010000039">
    <property type="protein sequence ID" value="MCA9381996.1"/>
    <property type="molecule type" value="Genomic_DNA"/>
</dbReference>
<proteinExistence type="predicted"/>
<accession>A0A955L346</accession>
<evidence type="ECO:0000313" key="2">
    <source>
        <dbReference type="Proteomes" id="UP000782843"/>
    </source>
</evidence>
<protein>
    <submittedName>
        <fullName evidence="1">Uncharacterized protein</fullName>
    </submittedName>
</protein>
<reference evidence="1" key="2">
    <citation type="journal article" date="2021" name="Microbiome">
        <title>Successional dynamics and alternative stable states in a saline activated sludge microbial community over 9 years.</title>
        <authorList>
            <person name="Wang Y."/>
            <person name="Ye J."/>
            <person name="Ju F."/>
            <person name="Liu L."/>
            <person name="Boyd J.A."/>
            <person name="Deng Y."/>
            <person name="Parks D.H."/>
            <person name="Jiang X."/>
            <person name="Yin X."/>
            <person name="Woodcroft B.J."/>
            <person name="Tyson G.W."/>
            <person name="Hugenholtz P."/>
            <person name="Polz M.F."/>
            <person name="Zhang T."/>
        </authorList>
    </citation>
    <scope>NUCLEOTIDE SEQUENCE</scope>
    <source>
        <strain evidence="1">HKST-UBA10</strain>
    </source>
</reference>
<comment type="caution">
    <text evidence="1">The sequence shown here is derived from an EMBL/GenBank/DDBJ whole genome shotgun (WGS) entry which is preliminary data.</text>
</comment>
<dbReference type="AlphaFoldDB" id="A0A955L346"/>
<reference evidence="1" key="1">
    <citation type="submission" date="2020-04" db="EMBL/GenBank/DDBJ databases">
        <authorList>
            <person name="Zhang T."/>
        </authorList>
    </citation>
    <scope>NUCLEOTIDE SEQUENCE</scope>
    <source>
        <strain evidence="1">HKST-UBA10</strain>
    </source>
</reference>
<name>A0A955L346_9BACT</name>
<gene>
    <name evidence="1" type="ORF">KC660_01155</name>
</gene>
<dbReference type="Proteomes" id="UP000782843">
    <property type="component" value="Unassembled WGS sequence"/>
</dbReference>
<evidence type="ECO:0000313" key="1">
    <source>
        <dbReference type="EMBL" id="MCA9381996.1"/>
    </source>
</evidence>
<sequence>MPAEVTTPQTMRELSAPAEKKGYEALLANKQYLATESPAHAHVDKLVAQLEYLRDTKDIIQIKRVLNPPHSGADTEVETVNLVGRIVGVEINQMTGGLAITFKEVPVKEDELLSRRVSETENTPDAGSVDQGIRIVIPKINDKRFVDVTYLLENQHDTAGHAIVVLGDYVELDEVTAQQLGRTYQHSGFWTIYWADKMTSNDKESLAGLSSARDPNGPVGFKKYWKASSKLRILQ</sequence>